<sequence>GMSGIGLAAALHLACTVPGPTWLEIMYEPTTRTVESYQMLGGVLESKVWIDRDGFVAAPDGPGLGVEINEKAIEKYSVG</sequence>
<gene>
    <name evidence="2" type="ORF">S01H1_67619</name>
</gene>
<comment type="caution">
    <text evidence="2">The sequence shown here is derived from an EMBL/GenBank/DDBJ whole genome shotgun (WGS) entry which is preliminary data.</text>
</comment>
<feature type="domain" description="Enolase C-terminal" evidence="1">
    <location>
        <begin position="3"/>
        <end position="71"/>
    </location>
</feature>
<name>X0XXH7_9ZZZZ</name>
<dbReference type="AlphaFoldDB" id="X0XXH7"/>
<organism evidence="2">
    <name type="scientific">marine sediment metagenome</name>
    <dbReference type="NCBI Taxonomy" id="412755"/>
    <lineage>
        <taxon>unclassified sequences</taxon>
        <taxon>metagenomes</taxon>
        <taxon>ecological metagenomes</taxon>
    </lineage>
</organism>
<proteinExistence type="predicted"/>
<reference evidence="2" key="1">
    <citation type="journal article" date="2014" name="Front. Microbiol.">
        <title>High frequency of phylogenetically diverse reductive dehalogenase-homologous genes in deep subseafloor sedimentary metagenomes.</title>
        <authorList>
            <person name="Kawai M."/>
            <person name="Futagami T."/>
            <person name="Toyoda A."/>
            <person name="Takaki Y."/>
            <person name="Nishi S."/>
            <person name="Hori S."/>
            <person name="Arai W."/>
            <person name="Tsubouchi T."/>
            <person name="Morono Y."/>
            <person name="Uchiyama I."/>
            <person name="Ito T."/>
            <person name="Fujiyama A."/>
            <person name="Inagaki F."/>
            <person name="Takami H."/>
        </authorList>
    </citation>
    <scope>NUCLEOTIDE SEQUENCE</scope>
    <source>
        <strain evidence="2">Expedition CK06-06</strain>
    </source>
</reference>
<dbReference type="InterPro" id="IPR036849">
    <property type="entry name" value="Enolase-like_C_sf"/>
</dbReference>
<dbReference type="EMBL" id="BARS01044800">
    <property type="protein sequence ID" value="GAG39917.1"/>
    <property type="molecule type" value="Genomic_DNA"/>
</dbReference>
<dbReference type="InterPro" id="IPR029065">
    <property type="entry name" value="Enolase_C-like"/>
</dbReference>
<protein>
    <recommendedName>
        <fullName evidence="1">Enolase C-terminal domain-containing protein</fullName>
    </recommendedName>
</protein>
<dbReference type="SUPFAM" id="SSF51604">
    <property type="entry name" value="Enolase C-terminal domain-like"/>
    <property type="match status" value="1"/>
</dbReference>
<accession>X0XXH7</accession>
<evidence type="ECO:0000313" key="2">
    <source>
        <dbReference type="EMBL" id="GAG39917.1"/>
    </source>
</evidence>
<dbReference type="Gene3D" id="3.20.20.120">
    <property type="entry name" value="Enolase-like C-terminal domain"/>
    <property type="match status" value="1"/>
</dbReference>
<dbReference type="Pfam" id="PF13378">
    <property type="entry name" value="MR_MLE_C"/>
    <property type="match status" value="1"/>
</dbReference>
<feature type="non-terminal residue" evidence="2">
    <location>
        <position position="1"/>
    </location>
</feature>
<evidence type="ECO:0000259" key="1">
    <source>
        <dbReference type="Pfam" id="PF13378"/>
    </source>
</evidence>